<dbReference type="Gene3D" id="1.10.1660.10">
    <property type="match status" value="1"/>
</dbReference>
<dbReference type="NCBIfam" id="TIGR02044">
    <property type="entry name" value="CueR"/>
    <property type="match status" value="1"/>
</dbReference>
<evidence type="ECO:0000256" key="1">
    <source>
        <dbReference type="ARBA" id="ARBA00004496"/>
    </source>
</evidence>
<dbReference type="PRINTS" id="PR00040">
    <property type="entry name" value="HTHMERR"/>
</dbReference>
<dbReference type="Pfam" id="PF09278">
    <property type="entry name" value="MerR-DNA-bind"/>
    <property type="match status" value="1"/>
</dbReference>
<dbReference type="RefSeq" id="WP_354460235.1">
    <property type="nucleotide sequence ID" value="NZ_JBEWSZ010000001.1"/>
</dbReference>
<evidence type="ECO:0000256" key="5">
    <source>
        <dbReference type="ARBA" id="ARBA00023163"/>
    </source>
</evidence>
<dbReference type="InterPro" id="IPR009061">
    <property type="entry name" value="DNA-bd_dom_put_sf"/>
</dbReference>
<dbReference type="Pfam" id="PF00376">
    <property type="entry name" value="MerR"/>
    <property type="match status" value="1"/>
</dbReference>
<organism evidence="7 8">
    <name type="scientific">Mesorhizobium shangrilense</name>
    <dbReference type="NCBI Taxonomy" id="460060"/>
    <lineage>
        <taxon>Bacteria</taxon>
        <taxon>Pseudomonadati</taxon>
        <taxon>Pseudomonadota</taxon>
        <taxon>Alphaproteobacteria</taxon>
        <taxon>Hyphomicrobiales</taxon>
        <taxon>Phyllobacteriaceae</taxon>
        <taxon>Mesorhizobium</taxon>
    </lineage>
</organism>
<dbReference type="Proteomes" id="UP001548832">
    <property type="component" value="Unassembled WGS sequence"/>
</dbReference>
<dbReference type="InterPro" id="IPR000551">
    <property type="entry name" value="MerR-type_HTH_dom"/>
</dbReference>
<comment type="caution">
    <text evidence="7">The sequence shown here is derived from an EMBL/GenBank/DDBJ whole genome shotgun (WGS) entry which is preliminary data.</text>
</comment>
<keyword evidence="5" id="KW-0804">Transcription</keyword>
<proteinExistence type="predicted"/>
<dbReference type="EMBL" id="JBEWSZ010000001">
    <property type="protein sequence ID" value="MET2828226.1"/>
    <property type="molecule type" value="Genomic_DNA"/>
</dbReference>
<dbReference type="InterPro" id="IPR047057">
    <property type="entry name" value="MerR_fam"/>
</dbReference>
<dbReference type="InterPro" id="IPR015358">
    <property type="entry name" value="Tscrpt_reg_MerR_DNA-bd"/>
</dbReference>
<dbReference type="SMART" id="SM00422">
    <property type="entry name" value="HTH_MERR"/>
    <property type="match status" value="1"/>
</dbReference>
<sequence length="132" mass="15079">MNIGTASEKSGLPAKTIRYYEDIGLLTADRASNGYRDYSTADVHRMRFIQRSRRLGFSVEECRQLLSLYNDKERESADVKALAKTKLAEIDRKLVELTELRDTLRHLVRSCQGDSRPDCPIIEGLSSSQRKQ</sequence>
<evidence type="ECO:0000256" key="2">
    <source>
        <dbReference type="ARBA" id="ARBA00022490"/>
    </source>
</evidence>
<dbReference type="PANTHER" id="PTHR30204:SF94">
    <property type="entry name" value="HEAVY METAL-DEPENDENT TRANSCRIPTIONAL REGULATOR HI_0293-RELATED"/>
    <property type="match status" value="1"/>
</dbReference>
<comment type="subcellular location">
    <subcellularLocation>
        <location evidence="1">Cytoplasm</location>
    </subcellularLocation>
</comment>
<feature type="domain" description="HTH merR-type" evidence="6">
    <location>
        <begin position="1"/>
        <end position="68"/>
    </location>
</feature>
<gene>
    <name evidence="7" type="primary">cueR</name>
    <name evidence="7" type="ORF">ABVQ20_14680</name>
</gene>
<dbReference type="InterPro" id="IPR011789">
    <property type="entry name" value="CueR"/>
</dbReference>
<keyword evidence="3" id="KW-0805">Transcription regulation</keyword>
<evidence type="ECO:0000313" key="7">
    <source>
        <dbReference type="EMBL" id="MET2828226.1"/>
    </source>
</evidence>
<protein>
    <submittedName>
        <fullName evidence="7">Cu(I)-responsive transcriptional regulator</fullName>
    </submittedName>
</protein>
<name>A0ABV2DDX2_9HYPH</name>
<dbReference type="CDD" id="cd01108">
    <property type="entry name" value="HTH_CueR"/>
    <property type="match status" value="1"/>
</dbReference>
<keyword evidence="8" id="KW-1185">Reference proteome</keyword>
<evidence type="ECO:0000256" key="4">
    <source>
        <dbReference type="ARBA" id="ARBA00023125"/>
    </source>
</evidence>
<evidence type="ECO:0000259" key="6">
    <source>
        <dbReference type="PROSITE" id="PS50937"/>
    </source>
</evidence>
<reference evidence="7 8" key="1">
    <citation type="submission" date="2024-06" db="EMBL/GenBank/DDBJ databases">
        <authorList>
            <person name="Kim D.-U."/>
        </authorList>
    </citation>
    <scope>NUCLEOTIDE SEQUENCE [LARGE SCALE GENOMIC DNA]</scope>
    <source>
        <strain evidence="7 8">KACC15460</strain>
    </source>
</reference>
<evidence type="ECO:0000256" key="3">
    <source>
        <dbReference type="ARBA" id="ARBA00023015"/>
    </source>
</evidence>
<accession>A0ABV2DDX2</accession>
<keyword evidence="4" id="KW-0238">DNA-binding</keyword>
<dbReference type="PANTHER" id="PTHR30204">
    <property type="entry name" value="REDOX-CYCLING DRUG-SENSING TRANSCRIPTIONAL ACTIVATOR SOXR"/>
    <property type="match status" value="1"/>
</dbReference>
<keyword evidence="2" id="KW-0963">Cytoplasm</keyword>
<dbReference type="PROSITE" id="PS50937">
    <property type="entry name" value="HTH_MERR_2"/>
    <property type="match status" value="1"/>
</dbReference>
<evidence type="ECO:0000313" key="8">
    <source>
        <dbReference type="Proteomes" id="UP001548832"/>
    </source>
</evidence>
<dbReference type="SUPFAM" id="SSF46955">
    <property type="entry name" value="Putative DNA-binding domain"/>
    <property type="match status" value="1"/>
</dbReference>